<dbReference type="InterPro" id="IPR020904">
    <property type="entry name" value="Sc_DH/Rdtase_CS"/>
</dbReference>
<proteinExistence type="inferred from homology"/>
<evidence type="ECO:0000256" key="2">
    <source>
        <dbReference type="ARBA" id="ARBA00023002"/>
    </source>
</evidence>
<dbReference type="STRING" id="667676.SAMN05192539_10913"/>
<sequence>MQMGQTSRIAFVTGGMGGLGAAISRALLDAGMTVAMSYSTRNDHVATWLTRERESGRNFHGYEADVTDFDSCERCAQRVLAELGKVDVLVNNAGITRDKSLARMSKADWDAVIRTDLDGLFNMTKPLLSGMVERGFGRIVNIGSVNGSRGAYGQANYSAAKSGVHGFTKALALETAKHGVTVNTVSPGYLATAMVEAMPRDILETKILPQIPVARLGHPEEVAALIAFLCSDAAAFITGADIAINGGMHMR</sequence>
<dbReference type="PRINTS" id="PR00080">
    <property type="entry name" value="SDRFAMILY"/>
</dbReference>
<dbReference type="EMBL" id="FNYE01000091">
    <property type="protein sequence ID" value="SEK14215.1"/>
    <property type="molecule type" value="Genomic_DNA"/>
</dbReference>
<dbReference type="Gene3D" id="3.40.50.720">
    <property type="entry name" value="NAD(P)-binding Rossmann-like Domain"/>
    <property type="match status" value="1"/>
</dbReference>
<dbReference type="CDD" id="cd05333">
    <property type="entry name" value="BKR_SDR_c"/>
    <property type="match status" value="1"/>
</dbReference>
<dbReference type="NCBIfam" id="TIGR01829">
    <property type="entry name" value="AcAcCoA_reduct"/>
    <property type="match status" value="1"/>
</dbReference>
<name>A0A1H7ETW5_9BURK</name>
<dbReference type="FunFam" id="3.40.50.720:FF:000173">
    <property type="entry name" value="3-oxoacyl-[acyl-carrier protein] reductase"/>
    <property type="match status" value="1"/>
</dbReference>
<dbReference type="Proteomes" id="UP000198866">
    <property type="component" value="Unassembled WGS sequence"/>
</dbReference>
<gene>
    <name evidence="4" type="ORF">SAMN05192539_10913</name>
</gene>
<accession>A0A1H7ETW5</accession>
<dbReference type="PROSITE" id="PS00061">
    <property type="entry name" value="ADH_SHORT"/>
    <property type="match status" value="1"/>
</dbReference>
<dbReference type="Pfam" id="PF13561">
    <property type="entry name" value="adh_short_C2"/>
    <property type="match status" value="1"/>
</dbReference>
<keyword evidence="5" id="KW-1185">Reference proteome</keyword>
<dbReference type="GO" id="GO:0032787">
    <property type="term" value="P:monocarboxylic acid metabolic process"/>
    <property type="evidence" value="ECO:0007669"/>
    <property type="project" value="UniProtKB-ARBA"/>
</dbReference>
<evidence type="ECO:0000313" key="4">
    <source>
        <dbReference type="EMBL" id="SEK14215.1"/>
    </source>
</evidence>
<dbReference type="InterPro" id="IPR050259">
    <property type="entry name" value="SDR"/>
</dbReference>
<dbReference type="InterPro" id="IPR057326">
    <property type="entry name" value="KR_dom"/>
</dbReference>
<dbReference type="NCBIfam" id="NF009466">
    <property type="entry name" value="PRK12826.1-2"/>
    <property type="match status" value="1"/>
</dbReference>
<dbReference type="SUPFAM" id="SSF51735">
    <property type="entry name" value="NAD(P)-binding Rossmann-fold domains"/>
    <property type="match status" value="1"/>
</dbReference>
<dbReference type="GO" id="GO:0042619">
    <property type="term" value="P:poly-hydroxybutyrate biosynthetic process"/>
    <property type="evidence" value="ECO:0007669"/>
    <property type="project" value="InterPro"/>
</dbReference>
<dbReference type="SMART" id="SM00822">
    <property type="entry name" value="PKS_KR"/>
    <property type="match status" value="1"/>
</dbReference>
<dbReference type="AlphaFoldDB" id="A0A1H7ETW5"/>
<protein>
    <submittedName>
        <fullName evidence="4">3-oxoacyl-[acyl-carrier-protein] reductase</fullName>
    </submittedName>
</protein>
<dbReference type="InterPro" id="IPR036291">
    <property type="entry name" value="NAD(P)-bd_dom_sf"/>
</dbReference>
<reference evidence="5" key="1">
    <citation type="submission" date="2016-10" db="EMBL/GenBank/DDBJ databases">
        <authorList>
            <person name="Varghese N."/>
            <person name="Submissions S."/>
        </authorList>
    </citation>
    <scope>NUCLEOTIDE SEQUENCE [LARGE SCALE GENOMIC DNA]</scope>
    <source>
        <strain evidence="5">LMG 26031</strain>
    </source>
</reference>
<dbReference type="PRINTS" id="PR00081">
    <property type="entry name" value="GDHRDH"/>
</dbReference>
<dbReference type="PANTHER" id="PTHR42879">
    <property type="entry name" value="3-OXOACYL-(ACYL-CARRIER-PROTEIN) REDUCTASE"/>
    <property type="match status" value="1"/>
</dbReference>
<dbReference type="InterPro" id="IPR011283">
    <property type="entry name" value="Acetoacetyl-CoA_reductase"/>
</dbReference>
<keyword evidence="2" id="KW-0560">Oxidoreductase</keyword>
<comment type="similarity">
    <text evidence="1">Belongs to the short-chain dehydrogenases/reductases (SDR) family.</text>
</comment>
<evidence type="ECO:0000259" key="3">
    <source>
        <dbReference type="SMART" id="SM00822"/>
    </source>
</evidence>
<organism evidence="4 5">
    <name type="scientific">Paraburkholderia diazotrophica</name>
    <dbReference type="NCBI Taxonomy" id="667676"/>
    <lineage>
        <taxon>Bacteria</taxon>
        <taxon>Pseudomonadati</taxon>
        <taxon>Pseudomonadota</taxon>
        <taxon>Betaproteobacteria</taxon>
        <taxon>Burkholderiales</taxon>
        <taxon>Burkholderiaceae</taxon>
        <taxon>Paraburkholderia</taxon>
    </lineage>
</organism>
<dbReference type="GO" id="GO:0005737">
    <property type="term" value="C:cytoplasm"/>
    <property type="evidence" value="ECO:0007669"/>
    <property type="project" value="InterPro"/>
</dbReference>
<feature type="domain" description="Ketoreductase" evidence="3">
    <location>
        <begin position="8"/>
        <end position="188"/>
    </location>
</feature>
<evidence type="ECO:0000313" key="5">
    <source>
        <dbReference type="Proteomes" id="UP000198866"/>
    </source>
</evidence>
<dbReference type="GO" id="GO:0018454">
    <property type="term" value="F:acetoacetyl-CoA reductase activity"/>
    <property type="evidence" value="ECO:0007669"/>
    <property type="project" value="InterPro"/>
</dbReference>
<dbReference type="PANTHER" id="PTHR42879:SF2">
    <property type="entry name" value="3-OXOACYL-[ACYL-CARRIER-PROTEIN] REDUCTASE FABG"/>
    <property type="match status" value="1"/>
</dbReference>
<dbReference type="NCBIfam" id="NF009464">
    <property type="entry name" value="PRK12824.1"/>
    <property type="match status" value="1"/>
</dbReference>
<evidence type="ECO:0000256" key="1">
    <source>
        <dbReference type="ARBA" id="ARBA00006484"/>
    </source>
</evidence>
<dbReference type="InterPro" id="IPR002347">
    <property type="entry name" value="SDR_fam"/>
</dbReference>